<comment type="caution">
    <text evidence="1">The sequence shown here is derived from an EMBL/GenBank/DDBJ whole genome shotgun (WGS) entry which is preliminary data.</text>
</comment>
<dbReference type="EMBL" id="LKAM01000001">
    <property type="protein sequence ID" value="KUM50429.1"/>
    <property type="molecule type" value="Genomic_DNA"/>
</dbReference>
<organism evidence="1">
    <name type="scientific">Picea glauca</name>
    <name type="common">White spruce</name>
    <name type="synonym">Pinus glauca</name>
    <dbReference type="NCBI Taxonomy" id="3330"/>
    <lineage>
        <taxon>Eukaryota</taxon>
        <taxon>Viridiplantae</taxon>
        <taxon>Streptophyta</taxon>
        <taxon>Embryophyta</taxon>
        <taxon>Tracheophyta</taxon>
        <taxon>Spermatophyta</taxon>
        <taxon>Pinopsida</taxon>
        <taxon>Pinidae</taxon>
        <taxon>Conifers I</taxon>
        <taxon>Pinales</taxon>
        <taxon>Pinaceae</taxon>
        <taxon>Picea</taxon>
    </lineage>
</organism>
<dbReference type="AlphaFoldDB" id="A0A101M3S9"/>
<geneLocation type="mitochondrion" evidence="1"/>
<reference evidence="1" key="1">
    <citation type="journal article" date="2015" name="Genome Biol. Evol.">
        <title>Organellar Genomes of White Spruce (Picea glauca): Assembly and Annotation.</title>
        <authorList>
            <person name="Jackman S.D."/>
            <person name="Warren R.L."/>
            <person name="Gibb E.A."/>
            <person name="Vandervalk B.P."/>
            <person name="Mohamadi H."/>
            <person name="Chu J."/>
            <person name="Raymond A."/>
            <person name="Pleasance S."/>
            <person name="Coope R."/>
            <person name="Wildung M.R."/>
            <person name="Ritland C.E."/>
            <person name="Bousquet J."/>
            <person name="Jones S.J."/>
            <person name="Bohlmann J."/>
            <person name="Birol I."/>
        </authorList>
    </citation>
    <scope>NUCLEOTIDE SEQUENCE [LARGE SCALE GENOMIC DNA]</scope>
    <source>
        <tissue evidence="1">Flushing bud</tissue>
    </source>
</reference>
<gene>
    <name evidence="1" type="ORF">ABT39_MTgene272</name>
</gene>
<protein>
    <submittedName>
        <fullName evidence="1">Uncharacterized protein</fullName>
    </submittedName>
</protein>
<accession>A0A101M3S9</accession>
<name>A0A101M3S9_PICGL</name>
<evidence type="ECO:0000313" key="1">
    <source>
        <dbReference type="EMBL" id="KUM50429.1"/>
    </source>
</evidence>
<proteinExistence type="predicted"/>
<sequence>MYLSWLDKGMASLQQTRQRELQQRTFPFHYLRFGTDLIFLPTQGFGIKLFLKGSYGIDMHVYFSRLKEVLTLDLENIP</sequence>
<keyword evidence="1" id="KW-0496">Mitochondrion</keyword>